<organism evidence="1 2">
    <name type="scientific">Candidatus Vogelbacteria bacterium CG10_big_fil_rev_8_21_14_0_10_45_14</name>
    <dbReference type="NCBI Taxonomy" id="1975042"/>
    <lineage>
        <taxon>Bacteria</taxon>
        <taxon>Candidatus Vogeliibacteriota</taxon>
    </lineage>
</organism>
<dbReference type="Gene3D" id="3.40.50.150">
    <property type="entry name" value="Vaccinia Virus protein VP39"/>
    <property type="match status" value="1"/>
</dbReference>
<dbReference type="AlphaFoldDB" id="A0A2H0RJQ0"/>
<evidence type="ECO:0000313" key="2">
    <source>
        <dbReference type="Proteomes" id="UP000230833"/>
    </source>
</evidence>
<protein>
    <recommendedName>
        <fullName evidence="3">Methyltransferase domain-containing protein</fullName>
    </recommendedName>
</protein>
<dbReference type="SUPFAM" id="SSF53335">
    <property type="entry name" value="S-adenosyl-L-methionine-dependent methyltransferases"/>
    <property type="match status" value="1"/>
</dbReference>
<evidence type="ECO:0008006" key="3">
    <source>
        <dbReference type="Google" id="ProtNLM"/>
    </source>
</evidence>
<accession>A0A2H0RJQ0</accession>
<dbReference type="Proteomes" id="UP000230833">
    <property type="component" value="Unassembled WGS sequence"/>
</dbReference>
<proteinExistence type="predicted"/>
<evidence type="ECO:0000313" key="1">
    <source>
        <dbReference type="EMBL" id="PIR46718.1"/>
    </source>
</evidence>
<reference evidence="1 2" key="1">
    <citation type="submission" date="2017-09" db="EMBL/GenBank/DDBJ databases">
        <title>Depth-based differentiation of microbial function through sediment-hosted aquifers and enrichment of novel symbionts in the deep terrestrial subsurface.</title>
        <authorList>
            <person name="Probst A.J."/>
            <person name="Ladd B."/>
            <person name="Jarett J.K."/>
            <person name="Geller-Mcgrath D.E."/>
            <person name="Sieber C.M."/>
            <person name="Emerson J.B."/>
            <person name="Anantharaman K."/>
            <person name="Thomas B.C."/>
            <person name="Malmstrom R."/>
            <person name="Stieglmeier M."/>
            <person name="Klingl A."/>
            <person name="Woyke T."/>
            <person name="Ryan C.M."/>
            <person name="Banfield J.F."/>
        </authorList>
    </citation>
    <scope>NUCLEOTIDE SEQUENCE [LARGE SCALE GENOMIC DNA]</scope>
    <source>
        <strain evidence="1">CG10_big_fil_rev_8_21_14_0_10_45_14</strain>
    </source>
</reference>
<sequence length="255" mass="28571">MISESAFKNTKATVPAPESMRPDFLREQIRLPRVRWSKEFADFIGEKITQNEREIRNGGIESSESASESTFNRYMKGLGLGEEVLHGKKVLDLGAGEGEFVKELIKRGITEEAYGMDIQIDDALFETEVGTNFFRGDYRDSLPISDADYIISFGSVSTEIWGTEDIPSMVANWLGSLKIDGEIRICPIMEAATATPQSGLQESLQKWNEVIAEISDTLEVDCKIEPREVRVTGNNNDIILWSVLIIKKRGISKNE</sequence>
<name>A0A2H0RJQ0_9BACT</name>
<dbReference type="EMBL" id="PCYL01000029">
    <property type="protein sequence ID" value="PIR46718.1"/>
    <property type="molecule type" value="Genomic_DNA"/>
</dbReference>
<comment type="caution">
    <text evidence="1">The sequence shown here is derived from an EMBL/GenBank/DDBJ whole genome shotgun (WGS) entry which is preliminary data.</text>
</comment>
<dbReference type="InterPro" id="IPR029063">
    <property type="entry name" value="SAM-dependent_MTases_sf"/>
</dbReference>
<gene>
    <name evidence="1" type="ORF">COV07_02530</name>
</gene>
<dbReference type="CDD" id="cd02440">
    <property type="entry name" value="AdoMet_MTases"/>
    <property type="match status" value="1"/>
</dbReference>